<comment type="caution">
    <text evidence="1">The sequence shown here is derived from an EMBL/GenBank/DDBJ whole genome shotgun (WGS) entry which is preliminary data.</text>
</comment>
<dbReference type="Pfam" id="PF14398">
    <property type="entry name" value="ATPgrasp_YheCD"/>
    <property type="match status" value="1"/>
</dbReference>
<proteinExistence type="predicted"/>
<keyword evidence="2" id="KW-1185">Reference proteome</keyword>
<dbReference type="Proteomes" id="UP001526147">
    <property type="component" value="Unassembled WGS sequence"/>
</dbReference>
<protein>
    <submittedName>
        <fullName evidence="1">YheC/YheD family protein</fullName>
    </submittedName>
</protein>
<dbReference type="PANTHER" id="PTHR21621">
    <property type="entry name" value="RIBOSOMAL PROTEIN S6 MODIFICATION PROTEIN"/>
    <property type="match status" value="1"/>
</dbReference>
<name>A0ABT3DMR6_9BACI</name>
<dbReference type="EMBL" id="JAOYEY010000047">
    <property type="protein sequence ID" value="MCV9887811.1"/>
    <property type="molecule type" value="Genomic_DNA"/>
</dbReference>
<dbReference type="Gene3D" id="3.30.1490.20">
    <property type="entry name" value="ATP-grasp fold, A domain"/>
    <property type="match status" value="1"/>
</dbReference>
<dbReference type="Gene3D" id="3.30.470.20">
    <property type="entry name" value="ATP-grasp fold, B domain"/>
    <property type="match status" value="1"/>
</dbReference>
<dbReference type="InterPro" id="IPR026838">
    <property type="entry name" value="YheC/D"/>
</dbReference>
<evidence type="ECO:0000313" key="2">
    <source>
        <dbReference type="Proteomes" id="UP001526147"/>
    </source>
</evidence>
<dbReference type="SUPFAM" id="SSF56059">
    <property type="entry name" value="Glutathione synthetase ATP-binding domain-like"/>
    <property type="match status" value="1"/>
</dbReference>
<gene>
    <name evidence="1" type="ORF">OIH86_19380</name>
</gene>
<sequence>MTIIGMLHSRKDPVYVKKAYACAAVSKMEGVDFFYFSFGTVDMVDHKINGWRYDNGKWIQQLRDLPDIIINSKSPKNDKQKQIWSYLKNRCLFTSYSVGNKLKVYQKIIEGKQFSHYVIPFFILYRGEEIFDHFENHKRLVIKPIKGSGGKGVIFIDKISTNQYLVLNGNHNETLEKNELILYLDHLLVTTRYIIQPFIKSSTKEGLVYDIRLHVQKNGRGEWETTLIYPRISANRKMISNISSGGFRGELQPFLIEEFGGEYYNIKRLLEHFSICFSQHFESLYHHEFDELGIDIGIDENQKLWIYEVNWRPGSKYREMDVAKKLVQYAVYLAKANK</sequence>
<evidence type="ECO:0000313" key="1">
    <source>
        <dbReference type="EMBL" id="MCV9887811.1"/>
    </source>
</evidence>
<dbReference type="RefSeq" id="WP_264144014.1">
    <property type="nucleotide sequence ID" value="NZ_JAOYEY010000047.1"/>
</dbReference>
<organism evidence="1 2">
    <name type="scientific">Metabacillus halosaccharovorans</name>
    <dbReference type="NCBI Taxonomy" id="930124"/>
    <lineage>
        <taxon>Bacteria</taxon>
        <taxon>Bacillati</taxon>
        <taxon>Bacillota</taxon>
        <taxon>Bacilli</taxon>
        <taxon>Bacillales</taxon>
        <taxon>Bacillaceae</taxon>
        <taxon>Metabacillus</taxon>
    </lineage>
</organism>
<dbReference type="PANTHER" id="PTHR21621:SF0">
    <property type="entry name" value="BETA-CITRYLGLUTAMATE SYNTHASE B-RELATED"/>
    <property type="match status" value="1"/>
</dbReference>
<dbReference type="InterPro" id="IPR013815">
    <property type="entry name" value="ATP_grasp_subdomain_1"/>
</dbReference>
<reference evidence="1 2" key="1">
    <citation type="submission" date="2022-10" db="EMBL/GenBank/DDBJ databases">
        <title>Draft genome assembly of moderately radiation resistant bacterium Metabacillus halosaccharovorans.</title>
        <authorList>
            <person name="Pal S."/>
            <person name="Gopinathan A."/>
        </authorList>
    </citation>
    <scope>NUCLEOTIDE SEQUENCE [LARGE SCALE GENOMIC DNA]</scope>
    <source>
        <strain evidence="1 2">VITHBRA001</strain>
    </source>
</reference>
<accession>A0ABT3DMR6</accession>